<organism evidence="1 2">
    <name type="scientific">Dallia pectoralis</name>
    <name type="common">Alaska blackfish</name>
    <dbReference type="NCBI Taxonomy" id="75939"/>
    <lineage>
        <taxon>Eukaryota</taxon>
        <taxon>Metazoa</taxon>
        <taxon>Chordata</taxon>
        <taxon>Craniata</taxon>
        <taxon>Vertebrata</taxon>
        <taxon>Euteleostomi</taxon>
        <taxon>Actinopterygii</taxon>
        <taxon>Neopterygii</taxon>
        <taxon>Teleostei</taxon>
        <taxon>Protacanthopterygii</taxon>
        <taxon>Esociformes</taxon>
        <taxon>Umbridae</taxon>
        <taxon>Dallia</taxon>
    </lineage>
</organism>
<proteinExistence type="predicted"/>
<dbReference type="Proteomes" id="UP001157502">
    <property type="component" value="Chromosome 30"/>
</dbReference>
<dbReference type="EMBL" id="CM055757">
    <property type="protein sequence ID" value="KAJ7989119.1"/>
    <property type="molecule type" value="Genomic_DNA"/>
</dbReference>
<evidence type="ECO:0000313" key="1">
    <source>
        <dbReference type="EMBL" id="KAJ7989119.1"/>
    </source>
</evidence>
<accession>A0ACC2FCN9</accession>
<sequence>MSEPAARQEGDRTGVLNGHKKRQIQQLPQSLYPLPVARTRLHLFNSGSWKQPVIRGLGFSGHASEETGHSPWKSCLEGGENSSIHQQCIVLTPPSLAAPANVNPMCPQPFN</sequence>
<reference evidence="1" key="1">
    <citation type="submission" date="2021-05" db="EMBL/GenBank/DDBJ databases">
        <authorList>
            <person name="Pan Q."/>
            <person name="Jouanno E."/>
            <person name="Zahm M."/>
            <person name="Klopp C."/>
            <person name="Cabau C."/>
            <person name="Louis A."/>
            <person name="Berthelot C."/>
            <person name="Parey E."/>
            <person name="Roest Crollius H."/>
            <person name="Montfort J."/>
            <person name="Robinson-Rechavi M."/>
            <person name="Bouchez O."/>
            <person name="Lampietro C."/>
            <person name="Lopez Roques C."/>
            <person name="Donnadieu C."/>
            <person name="Postlethwait J."/>
            <person name="Bobe J."/>
            <person name="Dillon D."/>
            <person name="Chandos A."/>
            <person name="von Hippel F."/>
            <person name="Guiguen Y."/>
        </authorList>
    </citation>
    <scope>NUCLEOTIDE SEQUENCE</scope>
    <source>
        <strain evidence="1">YG-Jan2019</strain>
    </source>
</reference>
<comment type="caution">
    <text evidence="1">The sequence shown here is derived from an EMBL/GenBank/DDBJ whole genome shotgun (WGS) entry which is preliminary data.</text>
</comment>
<protein>
    <submittedName>
        <fullName evidence="1">Uncharacterized protein</fullName>
    </submittedName>
</protein>
<evidence type="ECO:0000313" key="2">
    <source>
        <dbReference type="Proteomes" id="UP001157502"/>
    </source>
</evidence>
<gene>
    <name evidence="1" type="ORF">DPEC_G00316220</name>
</gene>
<keyword evidence="2" id="KW-1185">Reference proteome</keyword>
<name>A0ACC2FCN9_DALPE</name>